<dbReference type="AlphaFoldDB" id="A0ABC8V661"/>
<proteinExistence type="predicted"/>
<evidence type="ECO:0000313" key="1">
    <source>
        <dbReference type="EMBL" id="CAK9188317.1"/>
    </source>
</evidence>
<protein>
    <submittedName>
        <fullName evidence="1">Uncharacterized protein</fullName>
    </submittedName>
</protein>
<gene>
    <name evidence="1" type="ORF">ILEXP_LOCUS58979</name>
</gene>
<accession>A0ABC8V661</accession>
<reference evidence="1 2" key="1">
    <citation type="submission" date="2024-02" db="EMBL/GenBank/DDBJ databases">
        <authorList>
            <person name="Vignale AGUSTIN F."/>
            <person name="Sosa J E."/>
            <person name="Modenutti C."/>
        </authorList>
    </citation>
    <scope>NUCLEOTIDE SEQUENCE [LARGE SCALE GENOMIC DNA]</scope>
</reference>
<name>A0ABC8V661_9AQUA</name>
<dbReference type="Proteomes" id="UP001642360">
    <property type="component" value="Unassembled WGS sequence"/>
</dbReference>
<comment type="caution">
    <text evidence="1">The sequence shown here is derived from an EMBL/GenBank/DDBJ whole genome shotgun (WGS) entry which is preliminary data.</text>
</comment>
<sequence length="77" mass="8933">MDIMICLHGQRSGPLEGHMVVVVEAMDLEGAVDGEGAVVRRYLRKILILNWRSITKKQRIHIEFFPQVYWLASFHLL</sequence>
<organism evidence="1 2">
    <name type="scientific">Ilex paraguariensis</name>
    <name type="common">yerba mate</name>
    <dbReference type="NCBI Taxonomy" id="185542"/>
    <lineage>
        <taxon>Eukaryota</taxon>
        <taxon>Viridiplantae</taxon>
        <taxon>Streptophyta</taxon>
        <taxon>Embryophyta</taxon>
        <taxon>Tracheophyta</taxon>
        <taxon>Spermatophyta</taxon>
        <taxon>Magnoliopsida</taxon>
        <taxon>eudicotyledons</taxon>
        <taxon>Gunneridae</taxon>
        <taxon>Pentapetalae</taxon>
        <taxon>asterids</taxon>
        <taxon>campanulids</taxon>
        <taxon>Aquifoliales</taxon>
        <taxon>Aquifoliaceae</taxon>
        <taxon>Ilex</taxon>
    </lineage>
</organism>
<evidence type="ECO:0000313" key="2">
    <source>
        <dbReference type="Proteomes" id="UP001642360"/>
    </source>
</evidence>
<keyword evidence="2" id="KW-1185">Reference proteome</keyword>
<dbReference type="EMBL" id="CAUOFW020010390">
    <property type="protein sequence ID" value="CAK9188317.1"/>
    <property type="molecule type" value="Genomic_DNA"/>
</dbReference>